<feature type="transmembrane region" description="Helical" evidence="7">
    <location>
        <begin position="242"/>
        <end position="262"/>
    </location>
</feature>
<dbReference type="SUPFAM" id="SSF161098">
    <property type="entry name" value="MetI-like"/>
    <property type="match status" value="1"/>
</dbReference>
<keyword evidence="4 7" id="KW-0812">Transmembrane</keyword>
<keyword evidence="3" id="KW-1003">Cell membrane</keyword>
<comment type="subcellular location">
    <subcellularLocation>
        <location evidence="1 7">Cell membrane</location>
        <topology evidence="1 7">Multi-pass membrane protein</topology>
    </subcellularLocation>
</comment>
<keyword evidence="6 7" id="KW-0472">Membrane</keyword>
<dbReference type="InterPro" id="IPR035906">
    <property type="entry name" value="MetI-like_sf"/>
</dbReference>
<protein>
    <submittedName>
        <fullName evidence="9">ABC-type sugar transport system, permease component</fullName>
    </submittedName>
</protein>
<dbReference type="Pfam" id="PF00528">
    <property type="entry name" value="BPD_transp_1"/>
    <property type="match status" value="1"/>
</dbReference>
<dbReference type="HOGENOM" id="CLU_016047_1_2_12"/>
<feature type="transmembrane region" description="Helical" evidence="7">
    <location>
        <begin position="70"/>
        <end position="95"/>
    </location>
</feature>
<feature type="transmembrane region" description="Helical" evidence="7">
    <location>
        <begin position="183"/>
        <end position="208"/>
    </location>
</feature>
<dbReference type="RefSeq" id="WP_014270330.1">
    <property type="nucleotide sequence ID" value="NC_016633.1"/>
</dbReference>
<evidence type="ECO:0000256" key="3">
    <source>
        <dbReference type="ARBA" id="ARBA00022475"/>
    </source>
</evidence>
<dbReference type="eggNOG" id="COG0395">
    <property type="taxonomic scope" value="Bacteria"/>
</dbReference>
<dbReference type="PROSITE" id="PS50928">
    <property type="entry name" value="ABC_TM1"/>
    <property type="match status" value="1"/>
</dbReference>
<feature type="domain" description="ABC transmembrane type-1" evidence="8">
    <location>
        <begin position="71"/>
        <end position="262"/>
    </location>
</feature>
<sequence length="277" mass="31849">MFNSYRKTVNGIMYLVLTVFALIALYPMFFVLITSLKSSTEYVNNKLFFPKEITFENYYYVWVKGHMLKYFINSCILIPCGLVFYLFVCISAGFAFGRLRFPFRFSIFLAVLFLMIFPQMLLSIQIFQICRTLHLVNNYFGLILVWVAYFGPFGTYIMTTYYSTVPMEIVESARLDGTTIWQMLFHIMVPIAKPMIVIIVIIGFQSMWNELPFSLLLLQGESLRTITQGIGMMQGQYGLDDTILTAAIISASLVPLVLFMFFQRQITMGSYSGAVKG</sequence>
<keyword evidence="9" id="KW-0762">Sugar transport</keyword>
<keyword evidence="5 7" id="KW-1133">Transmembrane helix</keyword>
<dbReference type="PANTHER" id="PTHR43744">
    <property type="entry name" value="ABC TRANSPORTER PERMEASE PROTEIN MG189-RELATED-RELATED"/>
    <property type="match status" value="1"/>
</dbReference>
<evidence type="ECO:0000259" key="8">
    <source>
        <dbReference type="PROSITE" id="PS50928"/>
    </source>
</evidence>
<dbReference type="EMBL" id="CP003155">
    <property type="protein sequence ID" value="AEV29487.1"/>
    <property type="molecule type" value="Genomic_DNA"/>
</dbReference>
<dbReference type="PANTHER" id="PTHR43744:SF12">
    <property type="entry name" value="ABC TRANSPORTER PERMEASE PROTEIN MG189-RELATED"/>
    <property type="match status" value="1"/>
</dbReference>
<dbReference type="InterPro" id="IPR000515">
    <property type="entry name" value="MetI-like"/>
</dbReference>
<gene>
    <name evidence="9" type="ordered locus">SpiGrapes_1686</name>
</gene>
<evidence type="ECO:0000313" key="10">
    <source>
        <dbReference type="Proteomes" id="UP000005632"/>
    </source>
</evidence>
<feature type="transmembrane region" description="Helical" evidence="7">
    <location>
        <begin position="12"/>
        <end position="33"/>
    </location>
</feature>
<dbReference type="AlphaFoldDB" id="G8QWY3"/>
<dbReference type="KEGG" id="sgp:SpiGrapes_1686"/>
<dbReference type="GO" id="GO:0055085">
    <property type="term" value="P:transmembrane transport"/>
    <property type="evidence" value="ECO:0007669"/>
    <property type="project" value="InterPro"/>
</dbReference>
<keyword evidence="2 7" id="KW-0813">Transport</keyword>
<dbReference type="CDD" id="cd06261">
    <property type="entry name" value="TM_PBP2"/>
    <property type="match status" value="1"/>
</dbReference>
<reference evidence="9 10" key="1">
    <citation type="submission" date="2011-11" db="EMBL/GenBank/DDBJ databases">
        <title>Complete sequence of Spirochaeta sp. grapes.</title>
        <authorList>
            <consortium name="US DOE Joint Genome Institute"/>
            <person name="Lucas S."/>
            <person name="Han J."/>
            <person name="Lapidus A."/>
            <person name="Cheng J.-F."/>
            <person name="Goodwin L."/>
            <person name="Pitluck S."/>
            <person name="Peters L."/>
            <person name="Ovchinnikova G."/>
            <person name="Munk A.C."/>
            <person name="Detter J.C."/>
            <person name="Han C."/>
            <person name="Tapia R."/>
            <person name="Land M."/>
            <person name="Hauser L."/>
            <person name="Kyrpides N."/>
            <person name="Ivanova N."/>
            <person name="Pagani I."/>
            <person name="Ritalahtilisa K."/>
            <person name="Loeffler F."/>
            <person name="Woyke T."/>
        </authorList>
    </citation>
    <scope>NUCLEOTIDE SEQUENCE [LARGE SCALE GENOMIC DNA]</scope>
    <source>
        <strain evidence="10">ATCC BAA-1885 / DSM 22778 / Grapes</strain>
    </source>
</reference>
<dbReference type="Proteomes" id="UP000005632">
    <property type="component" value="Chromosome"/>
</dbReference>
<evidence type="ECO:0000256" key="1">
    <source>
        <dbReference type="ARBA" id="ARBA00004651"/>
    </source>
</evidence>
<name>G8QWY3_SPHPG</name>
<comment type="similarity">
    <text evidence="7">Belongs to the binding-protein-dependent transport system permease family.</text>
</comment>
<evidence type="ECO:0000256" key="5">
    <source>
        <dbReference type="ARBA" id="ARBA00022989"/>
    </source>
</evidence>
<feature type="transmembrane region" description="Helical" evidence="7">
    <location>
        <begin position="139"/>
        <end position="162"/>
    </location>
</feature>
<feature type="transmembrane region" description="Helical" evidence="7">
    <location>
        <begin position="107"/>
        <end position="127"/>
    </location>
</feature>
<evidence type="ECO:0000256" key="7">
    <source>
        <dbReference type="RuleBase" id="RU363032"/>
    </source>
</evidence>
<evidence type="ECO:0000313" key="9">
    <source>
        <dbReference type="EMBL" id="AEV29487.1"/>
    </source>
</evidence>
<organism evidence="9 10">
    <name type="scientific">Sphaerochaeta pleomorpha (strain ATCC BAA-1885 / DSM 22778 / Grapes)</name>
    <dbReference type="NCBI Taxonomy" id="158190"/>
    <lineage>
        <taxon>Bacteria</taxon>
        <taxon>Pseudomonadati</taxon>
        <taxon>Spirochaetota</taxon>
        <taxon>Spirochaetia</taxon>
        <taxon>Spirochaetales</taxon>
        <taxon>Sphaerochaetaceae</taxon>
        <taxon>Sphaerochaeta</taxon>
    </lineage>
</organism>
<evidence type="ECO:0000256" key="4">
    <source>
        <dbReference type="ARBA" id="ARBA00022692"/>
    </source>
</evidence>
<dbReference type="Gene3D" id="1.10.3720.10">
    <property type="entry name" value="MetI-like"/>
    <property type="match status" value="1"/>
</dbReference>
<dbReference type="GO" id="GO:0005886">
    <property type="term" value="C:plasma membrane"/>
    <property type="evidence" value="ECO:0007669"/>
    <property type="project" value="UniProtKB-SubCell"/>
</dbReference>
<keyword evidence="10" id="KW-1185">Reference proteome</keyword>
<dbReference type="STRING" id="158190.SpiGrapes_1686"/>
<accession>G8QWY3</accession>
<dbReference type="OrthoDB" id="369039at2"/>
<proteinExistence type="inferred from homology"/>
<evidence type="ECO:0000256" key="2">
    <source>
        <dbReference type="ARBA" id="ARBA00022448"/>
    </source>
</evidence>
<evidence type="ECO:0000256" key="6">
    <source>
        <dbReference type="ARBA" id="ARBA00023136"/>
    </source>
</evidence>